<dbReference type="PANTHER" id="PTHR23035:SF1">
    <property type="entry name" value="CILIA- AND FLAGELLA-ASSOCIATED PROTEIN 97"/>
    <property type="match status" value="1"/>
</dbReference>
<dbReference type="GeneTree" id="ENSGT00390000010356"/>
<feature type="region of interest" description="Disordered" evidence="3">
    <location>
        <begin position="139"/>
        <end position="353"/>
    </location>
</feature>
<proteinExistence type="inferred from homology"/>
<dbReference type="Proteomes" id="UP000472263">
    <property type="component" value="Chromosome 1"/>
</dbReference>
<keyword evidence="5" id="KW-1185">Reference proteome</keyword>
<feature type="compositionally biased region" description="Polar residues" evidence="3">
    <location>
        <begin position="300"/>
        <end position="310"/>
    </location>
</feature>
<feature type="compositionally biased region" description="Low complexity" evidence="3">
    <location>
        <begin position="204"/>
        <end position="215"/>
    </location>
</feature>
<evidence type="ECO:0000256" key="1">
    <source>
        <dbReference type="ARBA" id="ARBA00008315"/>
    </source>
</evidence>
<organism evidence="4 5">
    <name type="scientific">Myripristis murdjan</name>
    <name type="common">pinecone soldierfish</name>
    <dbReference type="NCBI Taxonomy" id="586833"/>
    <lineage>
        <taxon>Eukaryota</taxon>
        <taxon>Metazoa</taxon>
        <taxon>Chordata</taxon>
        <taxon>Craniata</taxon>
        <taxon>Vertebrata</taxon>
        <taxon>Euteleostomi</taxon>
        <taxon>Actinopterygii</taxon>
        <taxon>Neopterygii</taxon>
        <taxon>Teleostei</taxon>
        <taxon>Neoteleostei</taxon>
        <taxon>Acanthomorphata</taxon>
        <taxon>Holocentriformes</taxon>
        <taxon>Holocentridae</taxon>
        <taxon>Myripristis</taxon>
    </lineage>
</organism>
<evidence type="ECO:0000256" key="2">
    <source>
        <dbReference type="ARBA" id="ARBA00021424"/>
    </source>
</evidence>
<dbReference type="AlphaFoldDB" id="A0A667ZXA3"/>
<name>A0A667ZXA3_9TELE</name>
<evidence type="ECO:0000313" key="4">
    <source>
        <dbReference type="Ensembl" id="ENSMMDP00005045517.1"/>
    </source>
</evidence>
<dbReference type="Pfam" id="PF13879">
    <property type="entry name" value="Hmw_CFAP97"/>
    <property type="match status" value="1"/>
</dbReference>
<feature type="compositionally biased region" description="Polar residues" evidence="3">
    <location>
        <begin position="161"/>
        <end position="173"/>
    </location>
</feature>
<dbReference type="InterPro" id="IPR029488">
    <property type="entry name" value="Hmw/CFAP97"/>
</dbReference>
<dbReference type="RefSeq" id="XP_029910755.1">
    <property type="nucleotide sequence ID" value="XM_030054895.1"/>
</dbReference>
<feature type="region of interest" description="Disordered" evidence="3">
    <location>
        <begin position="370"/>
        <end position="407"/>
    </location>
</feature>
<dbReference type="GeneID" id="115361504"/>
<dbReference type="CTD" id="57587"/>
<dbReference type="Ensembl" id="ENSMMDT00005046411.1">
    <property type="protein sequence ID" value="ENSMMDP00005045517.1"/>
    <property type="gene ID" value="ENSMMDG00005020872.1"/>
</dbReference>
<sequence>MFSRRELEGEVDFSFFDSDCDDNNTSKDEGKELDKSLKAENESLSVPEQLHARHSQSAGAFVGGGTKIHPKQVEKSNTIAAENKEYSYGSQTEELSRISTTSLVACASEKVTRDGGDGDVSRLHSKRLNETFIALLAESREVDEEDGYHQSQNESEDDEGLSSTHRYSGSKGRNGSACKKLTRKRHPRSPSPPSTEAGADSDTDSSCGSSDVSCSLEPLTLTKPKTSLASSSPRVRRTSAGSAGSRGWPASRTEECEDTVTDVTPLSTPDISPIQSLDLSQGCRVTETEYGGLKELQPESVPSSGLSNTPQDDENSDHDVDDCSIRSESQVGGELVFQRPGGRDRKNYSFSNDEVRRIDRENQRLLRELSRLSSRPGSTVGKKPQAAKNSPVVRLSHSAINRQREQKRIERENLAFLKRLESVKPTPGMKCSEQLADYQRQARYLGASSYPIYRSTSKKERPSSKMPSGRSPRPASAAHHGSRAVSATVDSTTAPANRSRKASAPRPAWC</sequence>
<feature type="compositionally biased region" description="Basic and acidic residues" evidence="3">
    <location>
        <begin position="341"/>
        <end position="353"/>
    </location>
</feature>
<accession>A0A667ZXA3</accession>
<dbReference type="OrthoDB" id="515313at2759"/>
<dbReference type="PANTHER" id="PTHR23035">
    <property type="entry name" value="CILIA- AND FLAGELLA-ASSOCIATED PROTEIN 97-RELATED"/>
    <property type="match status" value="1"/>
</dbReference>
<dbReference type="InterPro" id="IPR038791">
    <property type="entry name" value="Cfap97/Hemingway"/>
</dbReference>
<reference evidence="4" key="3">
    <citation type="submission" date="2025-09" db="UniProtKB">
        <authorList>
            <consortium name="Ensembl"/>
        </authorList>
    </citation>
    <scope>IDENTIFICATION</scope>
</reference>
<comment type="similarity">
    <text evidence="1">Belongs to the CFAP97 family.</text>
</comment>
<dbReference type="GO" id="GO:0007283">
    <property type="term" value="P:spermatogenesis"/>
    <property type="evidence" value="ECO:0007669"/>
    <property type="project" value="TreeGrafter"/>
</dbReference>
<dbReference type="InParanoid" id="A0A667ZXA3"/>
<feature type="compositionally biased region" description="Polar residues" evidence="3">
    <location>
        <begin position="265"/>
        <end position="279"/>
    </location>
</feature>
<protein>
    <recommendedName>
        <fullName evidence="2">Cilia- and flagella-associated protein 97</fullName>
    </recommendedName>
</protein>
<feature type="compositionally biased region" description="Polar residues" evidence="3">
    <location>
        <begin position="223"/>
        <end position="233"/>
    </location>
</feature>
<gene>
    <name evidence="4" type="primary">CFAP97</name>
    <name evidence="4" type="synonym">cfap97</name>
</gene>
<feature type="region of interest" description="Disordered" evidence="3">
    <location>
        <begin position="449"/>
        <end position="510"/>
    </location>
</feature>
<reference evidence="4" key="2">
    <citation type="submission" date="2025-08" db="UniProtKB">
        <authorList>
            <consortium name="Ensembl"/>
        </authorList>
    </citation>
    <scope>IDENTIFICATION</scope>
</reference>
<reference evidence="4" key="1">
    <citation type="submission" date="2019-06" db="EMBL/GenBank/DDBJ databases">
        <authorList>
            <consortium name="Wellcome Sanger Institute Data Sharing"/>
        </authorList>
    </citation>
    <scope>NUCLEOTIDE SEQUENCE [LARGE SCALE GENOMIC DNA]</scope>
</reference>
<evidence type="ECO:0000313" key="5">
    <source>
        <dbReference type="Proteomes" id="UP000472263"/>
    </source>
</evidence>
<evidence type="ECO:0000256" key="3">
    <source>
        <dbReference type="SAM" id="MobiDB-lite"/>
    </source>
</evidence>